<gene>
    <name evidence="2" type="ORF">DXN04_19260</name>
</gene>
<proteinExistence type="predicted"/>
<feature type="region of interest" description="Disordered" evidence="1">
    <location>
        <begin position="336"/>
        <end position="356"/>
    </location>
</feature>
<evidence type="ECO:0000256" key="1">
    <source>
        <dbReference type="SAM" id="MobiDB-lite"/>
    </source>
</evidence>
<evidence type="ECO:0000313" key="2">
    <source>
        <dbReference type="EMBL" id="RFM33171.1"/>
    </source>
</evidence>
<feature type="compositionally biased region" description="Polar residues" evidence="1">
    <location>
        <begin position="346"/>
        <end position="356"/>
    </location>
</feature>
<comment type="caution">
    <text evidence="2">The sequence shown here is derived from an EMBL/GenBank/DDBJ whole genome shotgun (WGS) entry which is preliminary data.</text>
</comment>
<dbReference type="AlphaFoldDB" id="A0A3E1NZ04"/>
<keyword evidence="3" id="KW-1185">Reference proteome</keyword>
<organism evidence="2 3">
    <name type="scientific">Chitinophaga silvisoli</name>
    <dbReference type="NCBI Taxonomy" id="2291814"/>
    <lineage>
        <taxon>Bacteria</taxon>
        <taxon>Pseudomonadati</taxon>
        <taxon>Bacteroidota</taxon>
        <taxon>Chitinophagia</taxon>
        <taxon>Chitinophagales</taxon>
        <taxon>Chitinophagaceae</taxon>
        <taxon>Chitinophaga</taxon>
    </lineage>
</organism>
<evidence type="ECO:0000313" key="3">
    <source>
        <dbReference type="Proteomes" id="UP000261174"/>
    </source>
</evidence>
<protein>
    <submittedName>
        <fullName evidence="2">Uncharacterized protein</fullName>
    </submittedName>
</protein>
<reference evidence="2 3" key="1">
    <citation type="submission" date="2018-08" db="EMBL/GenBank/DDBJ databases">
        <title>Chitinophaga sp. K20C18050901, a novel bacterium isolated from forest soil.</title>
        <authorList>
            <person name="Wang C."/>
        </authorList>
    </citation>
    <scope>NUCLEOTIDE SEQUENCE [LARGE SCALE GENOMIC DNA]</scope>
    <source>
        <strain evidence="2 3">K20C18050901</strain>
    </source>
</reference>
<dbReference type="Proteomes" id="UP000261174">
    <property type="component" value="Unassembled WGS sequence"/>
</dbReference>
<name>A0A3E1NZ04_9BACT</name>
<dbReference type="EMBL" id="QTJV01000007">
    <property type="protein sequence ID" value="RFM33171.1"/>
    <property type="molecule type" value="Genomic_DNA"/>
</dbReference>
<sequence>MSVAFSPDELHQVKTAVLAEQLEHTKLATHMQPLIFKEENSVAARGNINYESGNINYIQHMNAFWKYAANDTRLKPNHISLYMALFMTWNNYRFRQRFPIKREKIMQTSKIGSANTYSHCLKWLHKCGYIIYRPSGRPYILCTISIVLLAEGFAKHAAYTLVMEEREGDMDSRAESDRRVATESDRCAGIENDFGTNCKTGMYAGVESDIGINRKTGTCAGIENDIDTHLKTNTHAGIESGTATVANLRHNYLNKNIITKTEGKQAPAEKKGFIKNKNEKPTIEAVLDWFARREETPQEARRFFYHYEAINWTLSGQPIIDWEAAAAKWAENIKPGKNIKSEKTNTHVTRSYSDPL</sequence>
<dbReference type="OrthoDB" id="1442826at2"/>
<accession>A0A3E1NZ04</accession>
<dbReference type="RefSeq" id="WP_116855022.1">
    <property type="nucleotide sequence ID" value="NZ_QTJV01000007.1"/>
</dbReference>